<evidence type="ECO:0000313" key="5">
    <source>
        <dbReference type="Proteomes" id="UP000011115"/>
    </source>
</evidence>
<dbReference type="InterPro" id="IPR001878">
    <property type="entry name" value="Znf_CCHC"/>
</dbReference>
<dbReference type="AlphaFoldDB" id="M1DRI7"/>
<evidence type="ECO:0000313" key="4">
    <source>
        <dbReference type="EnsemblPlants" id="PGSC0003DMT400093240"/>
    </source>
</evidence>
<evidence type="ECO:0000256" key="2">
    <source>
        <dbReference type="SAM" id="MobiDB-lite"/>
    </source>
</evidence>
<dbReference type="PaxDb" id="4113-PGSC0003DMT400093240"/>
<sequence length="122" mass="13674">MEVYEGEWVMCVKCGRIGHTLRNCTTLTPINPIDTNEMTTTAVRSEAERQASEWEIVSFPKRKKKTESQIPRRAGESKPNVRQRPYQVKEHDPHPGTSSATGTSATPLGGDHIINQKKTKIS</sequence>
<dbReference type="Gramene" id="PGSC0003DMT400093240">
    <property type="protein sequence ID" value="PGSC0003DMT400093240"/>
    <property type="gene ID" value="PGSC0003DMG400042811"/>
</dbReference>
<dbReference type="InParanoid" id="M1DRI7"/>
<dbReference type="GO" id="GO:0003676">
    <property type="term" value="F:nucleic acid binding"/>
    <property type="evidence" value="ECO:0007669"/>
    <property type="project" value="InterPro"/>
</dbReference>
<evidence type="ECO:0000259" key="3">
    <source>
        <dbReference type="PROSITE" id="PS50158"/>
    </source>
</evidence>
<feature type="domain" description="CCHC-type" evidence="3">
    <location>
        <begin position="11"/>
        <end position="24"/>
    </location>
</feature>
<reference evidence="5" key="1">
    <citation type="journal article" date="2011" name="Nature">
        <title>Genome sequence and analysis of the tuber crop potato.</title>
        <authorList>
            <consortium name="The Potato Genome Sequencing Consortium"/>
        </authorList>
    </citation>
    <scope>NUCLEOTIDE SEQUENCE [LARGE SCALE GENOMIC DNA]</scope>
    <source>
        <strain evidence="5">cv. DM1-3 516 R44</strain>
    </source>
</reference>
<keyword evidence="1" id="KW-0862">Zinc</keyword>
<dbReference type="SUPFAM" id="SSF57756">
    <property type="entry name" value="Retrovirus zinc finger-like domains"/>
    <property type="match status" value="1"/>
</dbReference>
<reference evidence="4" key="2">
    <citation type="submission" date="2015-06" db="UniProtKB">
        <authorList>
            <consortium name="EnsemblPlants"/>
        </authorList>
    </citation>
    <scope>IDENTIFICATION</scope>
    <source>
        <strain evidence="4">DM1-3 516 R44</strain>
    </source>
</reference>
<organism evidence="4 5">
    <name type="scientific">Solanum tuberosum</name>
    <name type="common">Potato</name>
    <dbReference type="NCBI Taxonomy" id="4113"/>
    <lineage>
        <taxon>Eukaryota</taxon>
        <taxon>Viridiplantae</taxon>
        <taxon>Streptophyta</taxon>
        <taxon>Embryophyta</taxon>
        <taxon>Tracheophyta</taxon>
        <taxon>Spermatophyta</taxon>
        <taxon>Magnoliopsida</taxon>
        <taxon>eudicotyledons</taxon>
        <taxon>Gunneridae</taxon>
        <taxon>Pentapetalae</taxon>
        <taxon>asterids</taxon>
        <taxon>lamiids</taxon>
        <taxon>Solanales</taxon>
        <taxon>Solanaceae</taxon>
        <taxon>Solanoideae</taxon>
        <taxon>Solaneae</taxon>
        <taxon>Solanum</taxon>
    </lineage>
</organism>
<dbReference type="GO" id="GO:0008270">
    <property type="term" value="F:zinc ion binding"/>
    <property type="evidence" value="ECO:0007669"/>
    <property type="project" value="UniProtKB-KW"/>
</dbReference>
<dbReference type="PROSITE" id="PS50158">
    <property type="entry name" value="ZF_CCHC"/>
    <property type="match status" value="1"/>
</dbReference>
<accession>M1DRI7</accession>
<protein>
    <recommendedName>
        <fullName evidence="3">CCHC-type domain-containing protein</fullName>
    </recommendedName>
</protein>
<name>M1DRI7_SOLTU</name>
<keyword evidence="1" id="KW-0863">Zinc-finger</keyword>
<feature type="compositionally biased region" description="Low complexity" evidence="2">
    <location>
        <begin position="95"/>
        <end position="110"/>
    </location>
</feature>
<keyword evidence="1" id="KW-0479">Metal-binding</keyword>
<dbReference type="HOGENOM" id="CLU_2030845_0_0_1"/>
<proteinExistence type="predicted"/>
<dbReference type="Proteomes" id="UP000011115">
    <property type="component" value="Unassembled WGS sequence"/>
</dbReference>
<evidence type="ECO:0000256" key="1">
    <source>
        <dbReference type="PROSITE-ProRule" id="PRU00047"/>
    </source>
</evidence>
<dbReference type="Gramene" id="RHC09H1G1244.2.1">
    <property type="protein sequence ID" value="RHC09H1G1244.2.1.cds.1"/>
    <property type="gene ID" value="RHC09H1G1244.2"/>
</dbReference>
<dbReference type="EnsemblPlants" id="PGSC0003DMT400093240">
    <property type="protein sequence ID" value="PGSC0003DMT400093240"/>
    <property type="gene ID" value="PGSC0003DMG400042811"/>
</dbReference>
<dbReference type="InterPro" id="IPR036875">
    <property type="entry name" value="Znf_CCHC_sf"/>
</dbReference>
<keyword evidence="5" id="KW-1185">Reference proteome</keyword>
<feature type="region of interest" description="Disordered" evidence="2">
    <location>
        <begin position="42"/>
        <end position="122"/>
    </location>
</feature>